<comment type="subcellular location">
    <subcellularLocation>
        <location evidence="2">Cell membrane</location>
        <topology evidence="2">Multi-pass membrane protein</topology>
    </subcellularLocation>
</comment>
<name>A0A212QST3_9CHLR</name>
<dbReference type="AlphaFoldDB" id="A0A212QST3"/>
<keyword evidence="9" id="KW-0862">Zinc</keyword>
<reference evidence="16" key="1">
    <citation type="submission" date="2017-06" db="EMBL/GenBank/DDBJ databases">
        <authorList>
            <person name="Varghese N."/>
            <person name="Submissions S."/>
        </authorList>
    </citation>
    <scope>NUCLEOTIDE SEQUENCE [LARGE SCALE GENOMIC DNA]</scope>
    <source>
        <strain evidence="16">JAD2</strain>
    </source>
</reference>
<evidence type="ECO:0000256" key="9">
    <source>
        <dbReference type="ARBA" id="ARBA00022833"/>
    </source>
</evidence>
<dbReference type="GO" id="GO:0006508">
    <property type="term" value="P:proteolysis"/>
    <property type="evidence" value="ECO:0007669"/>
    <property type="project" value="UniProtKB-KW"/>
</dbReference>
<dbReference type="Pfam" id="PF02163">
    <property type="entry name" value="Peptidase_M50"/>
    <property type="match status" value="1"/>
</dbReference>
<evidence type="ECO:0000259" key="14">
    <source>
        <dbReference type="Pfam" id="PF02163"/>
    </source>
</evidence>
<dbReference type="InterPro" id="IPR052348">
    <property type="entry name" value="Metallopeptidase_M50B"/>
</dbReference>
<organism evidence="15 16">
    <name type="scientific">Thermoflexus hugenholtzii JAD2</name>
    <dbReference type="NCBI Taxonomy" id="877466"/>
    <lineage>
        <taxon>Bacteria</taxon>
        <taxon>Bacillati</taxon>
        <taxon>Chloroflexota</taxon>
        <taxon>Thermoflexia</taxon>
        <taxon>Thermoflexales</taxon>
        <taxon>Thermoflexaceae</taxon>
        <taxon>Thermoflexus</taxon>
    </lineage>
</organism>
<evidence type="ECO:0000256" key="6">
    <source>
        <dbReference type="ARBA" id="ARBA00022692"/>
    </source>
</evidence>
<dbReference type="Proteomes" id="UP000197025">
    <property type="component" value="Unassembled WGS sequence"/>
</dbReference>
<dbReference type="InterPro" id="IPR044537">
    <property type="entry name" value="Rip2-like"/>
</dbReference>
<feature type="transmembrane region" description="Helical" evidence="13">
    <location>
        <begin position="123"/>
        <end position="144"/>
    </location>
</feature>
<sequence length="208" mass="22726">MPFLRLDAGYLLALAVIFLFALPFHELAHAWVAERLGDPTPRRAGRVTLNPMAHLDPIGALMLVLAGFGWARPVPVNSFYLRYGPRVGMALVGGAGPAANLLLAGLGILVYRAAPEPLLAGPLAFAFLRAWIFINVGLAVFNMLPLPPLDGFRVLQGLLPPDMAYAYARLEAYGPLPLLLFLILERQLGLLSSILQPVYRLVLLLMYF</sequence>
<keyword evidence="5 15" id="KW-0645">Protease</keyword>
<evidence type="ECO:0000256" key="1">
    <source>
        <dbReference type="ARBA" id="ARBA00001947"/>
    </source>
</evidence>
<evidence type="ECO:0000256" key="2">
    <source>
        <dbReference type="ARBA" id="ARBA00004651"/>
    </source>
</evidence>
<evidence type="ECO:0000256" key="10">
    <source>
        <dbReference type="ARBA" id="ARBA00022989"/>
    </source>
</evidence>
<proteinExistence type="inferred from homology"/>
<keyword evidence="6 13" id="KW-0812">Transmembrane</keyword>
<evidence type="ECO:0000256" key="12">
    <source>
        <dbReference type="ARBA" id="ARBA00023136"/>
    </source>
</evidence>
<keyword evidence="10 13" id="KW-1133">Transmembrane helix</keyword>
<evidence type="ECO:0000313" key="16">
    <source>
        <dbReference type="Proteomes" id="UP000197025"/>
    </source>
</evidence>
<keyword evidence="7" id="KW-0479">Metal-binding</keyword>
<evidence type="ECO:0000313" key="15">
    <source>
        <dbReference type="EMBL" id="SNB62692.1"/>
    </source>
</evidence>
<dbReference type="GO" id="GO:0005886">
    <property type="term" value="C:plasma membrane"/>
    <property type="evidence" value="ECO:0007669"/>
    <property type="project" value="UniProtKB-SubCell"/>
</dbReference>
<dbReference type="GO" id="GO:0008237">
    <property type="term" value="F:metallopeptidase activity"/>
    <property type="evidence" value="ECO:0007669"/>
    <property type="project" value="UniProtKB-KW"/>
</dbReference>
<evidence type="ECO:0000256" key="3">
    <source>
        <dbReference type="ARBA" id="ARBA00007931"/>
    </source>
</evidence>
<evidence type="ECO:0000256" key="11">
    <source>
        <dbReference type="ARBA" id="ARBA00023049"/>
    </source>
</evidence>
<feature type="domain" description="Peptidase M50" evidence="14">
    <location>
        <begin position="125"/>
        <end position="159"/>
    </location>
</feature>
<comment type="similarity">
    <text evidence="3">Belongs to the peptidase M50B family.</text>
</comment>
<dbReference type="CDD" id="cd06158">
    <property type="entry name" value="S2P-M50_like_1"/>
    <property type="match status" value="1"/>
</dbReference>
<keyword evidence="11" id="KW-0482">Metalloprotease</keyword>
<dbReference type="InParanoid" id="A0A212QST3"/>
<dbReference type="InterPro" id="IPR008915">
    <property type="entry name" value="Peptidase_M50"/>
</dbReference>
<evidence type="ECO:0000256" key="8">
    <source>
        <dbReference type="ARBA" id="ARBA00022801"/>
    </source>
</evidence>
<keyword evidence="12 13" id="KW-0472">Membrane</keyword>
<dbReference type="RefSeq" id="WP_088570836.1">
    <property type="nucleotide sequence ID" value="NZ_FYEK01000022.1"/>
</dbReference>
<keyword evidence="8" id="KW-0378">Hydrolase</keyword>
<feature type="transmembrane region" description="Helical" evidence="13">
    <location>
        <begin position="87"/>
        <end position="111"/>
    </location>
</feature>
<accession>A0A212QST3</accession>
<dbReference type="PANTHER" id="PTHR35864:SF1">
    <property type="entry name" value="ZINC METALLOPROTEASE YWHC-RELATED"/>
    <property type="match status" value="1"/>
</dbReference>
<protein>
    <submittedName>
        <fullName evidence="15">Zn-dependent protease (Includes SpoIVFB)</fullName>
    </submittedName>
</protein>
<evidence type="ECO:0000256" key="7">
    <source>
        <dbReference type="ARBA" id="ARBA00022723"/>
    </source>
</evidence>
<dbReference type="OrthoDB" id="9800627at2"/>
<gene>
    <name evidence="15" type="ORF">SAMN02746019_00005690</name>
</gene>
<dbReference type="FunCoup" id="A0A212QST3">
    <property type="interactions" value="66"/>
</dbReference>
<comment type="cofactor">
    <cofactor evidence="1">
        <name>Zn(2+)</name>
        <dbReference type="ChEBI" id="CHEBI:29105"/>
    </cofactor>
</comment>
<dbReference type="EMBL" id="FYEK01000022">
    <property type="protein sequence ID" value="SNB62692.1"/>
    <property type="molecule type" value="Genomic_DNA"/>
</dbReference>
<evidence type="ECO:0000256" key="5">
    <source>
        <dbReference type="ARBA" id="ARBA00022670"/>
    </source>
</evidence>
<feature type="transmembrane region" description="Helical" evidence="13">
    <location>
        <begin position="54"/>
        <end position="75"/>
    </location>
</feature>
<keyword evidence="4" id="KW-1003">Cell membrane</keyword>
<dbReference type="GO" id="GO:0046872">
    <property type="term" value="F:metal ion binding"/>
    <property type="evidence" value="ECO:0007669"/>
    <property type="project" value="UniProtKB-KW"/>
</dbReference>
<dbReference type="PANTHER" id="PTHR35864">
    <property type="entry name" value="ZINC METALLOPROTEASE MJ0611-RELATED"/>
    <property type="match status" value="1"/>
</dbReference>
<evidence type="ECO:0000256" key="4">
    <source>
        <dbReference type="ARBA" id="ARBA00022475"/>
    </source>
</evidence>
<keyword evidence="16" id="KW-1185">Reference proteome</keyword>
<evidence type="ECO:0000256" key="13">
    <source>
        <dbReference type="SAM" id="Phobius"/>
    </source>
</evidence>